<organism evidence="1 2">
    <name type="scientific">Candidatus Nomurabacteria bacterium GW2011_GWA2_40_9</name>
    <dbReference type="NCBI Taxonomy" id="1618734"/>
    <lineage>
        <taxon>Bacteria</taxon>
        <taxon>Candidatus Nomuraibacteriota</taxon>
    </lineage>
</organism>
<accession>A0A0G0TY79</accession>
<comment type="caution">
    <text evidence="1">The sequence shown here is derived from an EMBL/GenBank/DDBJ whole genome shotgun (WGS) entry which is preliminary data.</text>
</comment>
<dbReference type="AlphaFoldDB" id="A0A0G0TY79"/>
<dbReference type="Gene3D" id="3.30.70.2970">
    <property type="entry name" value="Protein of unknown function (DUF541), domain 2"/>
    <property type="match status" value="1"/>
</dbReference>
<name>A0A0G0TY79_9BACT</name>
<sequence>MAFGLILGLALVVSAGIGSFTFYKLRSIDYISTTGSAKKPVVSDKVKWTSSITRPTTLSTIKNGYTSMNTDLKEVKNFLILNGVPPESISISPVFMNEIYEQYPGPEKKYNLVQNIEVNSKDVKKIDELSKNTAPLITNKGMLFSTNSLEYYYSKLPEVRVELLASAVGDAKARAEQLAIAGGKTIGALQSASSGVVQVMSANSVEVSDYGMYDTSKIDKEIMVTVKASFEIR</sequence>
<evidence type="ECO:0000313" key="2">
    <source>
        <dbReference type="Proteomes" id="UP000034749"/>
    </source>
</evidence>
<dbReference type="EMBL" id="LBZW01000002">
    <property type="protein sequence ID" value="KKR79766.1"/>
    <property type="molecule type" value="Genomic_DNA"/>
</dbReference>
<dbReference type="Pfam" id="PF04402">
    <property type="entry name" value="SIMPL"/>
    <property type="match status" value="1"/>
</dbReference>
<dbReference type="InterPro" id="IPR052022">
    <property type="entry name" value="26kDa_periplasmic_antigen"/>
</dbReference>
<dbReference type="PANTHER" id="PTHR34387">
    <property type="entry name" value="SLR1258 PROTEIN"/>
    <property type="match status" value="1"/>
</dbReference>
<dbReference type="Gene3D" id="3.30.110.170">
    <property type="entry name" value="Protein of unknown function (DUF541), domain 1"/>
    <property type="match status" value="1"/>
</dbReference>
<protein>
    <recommendedName>
        <fullName evidence="3">SIMPL domain-containing protein</fullName>
    </recommendedName>
</protein>
<gene>
    <name evidence="1" type="ORF">UU24_C0002G0002</name>
</gene>
<dbReference type="PANTHER" id="PTHR34387:SF2">
    <property type="entry name" value="SLR1258 PROTEIN"/>
    <property type="match status" value="1"/>
</dbReference>
<dbReference type="InterPro" id="IPR007497">
    <property type="entry name" value="SIMPL/DUF541"/>
</dbReference>
<reference evidence="1 2" key="1">
    <citation type="journal article" date="2015" name="Nature">
        <title>rRNA introns, odd ribosomes, and small enigmatic genomes across a large radiation of phyla.</title>
        <authorList>
            <person name="Brown C.T."/>
            <person name="Hug L.A."/>
            <person name="Thomas B.C."/>
            <person name="Sharon I."/>
            <person name="Castelle C.J."/>
            <person name="Singh A."/>
            <person name="Wilkins M.J."/>
            <person name="Williams K.H."/>
            <person name="Banfield J.F."/>
        </authorList>
    </citation>
    <scope>NUCLEOTIDE SEQUENCE [LARGE SCALE GENOMIC DNA]</scope>
</reference>
<evidence type="ECO:0008006" key="3">
    <source>
        <dbReference type="Google" id="ProtNLM"/>
    </source>
</evidence>
<proteinExistence type="predicted"/>
<dbReference type="GO" id="GO:0006974">
    <property type="term" value="P:DNA damage response"/>
    <property type="evidence" value="ECO:0007669"/>
    <property type="project" value="TreeGrafter"/>
</dbReference>
<dbReference type="Proteomes" id="UP000034749">
    <property type="component" value="Unassembled WGS sequence"/>
</dbReference>
<evidence type="ECO:0000313" key="1">
    <source>
        <dbReference type="EMBL" id="KKR79766.1"/>
    </source>
</evidence>